<evidence type="ECO:0000313" key="1">
    <source>
        <dbReference type="EMBL" id="KAF0731382.1"/>
    </source>
</evidence>
<proteinExistence type="predicted"/>
<reference evidence="1 2" key="1">
    <citation type="submission" date="2019-07" db="EMBL/GenBank/DDBJ databases">
        <title>Genomics analysis of Aphanomyces spp. identifies a new class of oomycete effector associated with host adaptation.</title>
        <authorList>
            <person name="Gaulin E."/>
        </authorList>
    </citation>
    <scope>NUCLEOTIDE SEQUENCE [LARGE SCALE GENOMIC DNA]</scope>
    <source>
        <strain evidence="1 2">ATCC 201684</strain>
    </source>
</reference>
<name>A0A6G0WV07_9STRA</name>
<keyword evidence="2" id="KW-1185">Reference proteome</keyword>
<organism evidence="1 2">
    <name type="scientific">Aphanomyces euteiches</name>
    <dbReference type="NCBI Taxonomy" id="100861"/>
    <lineage>
        <taxon>Eukaryota</taxon>
        <taxon>Sar</taxon>
        <taxon>Stramenopiles</taxon>
        <taxon>Oomycota</taxon>
        <taxon>Saprolegniomycetes</taxon>
        <taxon>Saprolegniales</taxon>
        <taxon>Verrucalvaceae</taxon>
        <taxon>Aphanomyces</taxon>
    </lineage>
</organism>
<accession>A0A6G0WV07</accession>
<gene>
    <name evidence="1" type="ORF">Ae201684_011285</name>
</gene>
<dbReference type="OrthoDB" id="3350591at2759"/>
<dbReference type="AlphaFoldDB" id="A0A6G0WV07"/>
<dbReference type="InterPro" id="IPR053204">
    <property type="entry name" value="Oxopyrrolidines_Biosynth-assoc"/>
</dbReference>
<comment type="caution">
    <text evidence="1">The sequence shown here is derived from an EMBL/GenBank/DDBJ whole genome shotgun (WGS) entry which is preliminary data.</text>
</comment>
<evidence type="ECO:0000313" key="2">
    <source>
        <dbReference type="Proteomes" id="UP000481153"/>
    </source>
</evidence>
<dbReference type="Proteomes" id="UP000481153">
    <property type="component" value="Unassembled WGS sequence"/>
</dbReference>
<dbReference type="PANTHER" id="PTHR38797:SF4">
    <property type="entry name" value="NUCLEAR PORE COMPLEX PROTEIN NUP85"/>
    <property type="match status" value="1"/>
</dbReference>
<dbReference type="VEuPathDB" id="FungiDB:AeMF1_021088"/>
<dbReference type="Pfam" id="PF12311">
    <property type="entry name" value="DUF3632"/>
    <property type="match status" value="1"/>
</dbReference>
<dbReference type="EMBL" id="VJMJ01000143">
    <property type="protein sequence ID" value="KAF0731382.1"/>
    <property type="molecule type" value="Genomic_DNA"/>
</dbReference>
<protein>
    <submittedName>
        <fullName evidence="1">Uncharacterized protein</fullName>
    </submittedName>
</protein>
<sequence length="303" mass="34423">MSDTEDGLFGFGGMDVDALDDDADQVQRRFEEKERKQIQDIVDAYPNDEPKLIDALCLALGWFKPDFDGKSYRTIQEYVERDDLPPGDAVARIAEPIEALLATGKEEEASAYLWDLWYGFLHQAKRTPLAKQDKLVQLLKLLKARPDPPTKPIWSSLWNFDAAASEISNDTPSGRNRWTPMAEIHAHTNVSAFMAQLTYDDVMTHWYWSAIQALYEGLEKDNDASDLDRSVPAAAAWIRVLGLRLKKEKNLESASDQHRGRLGTGWGFWKTRFEEIGQHPGVNEETKRIATETVAVMHDLDRS</sequence>
<dbReference type="PANTHER" id="PTHR38797">
    <property type="entry name" value="NUCLEAR PORE COMPLEX PROTEIN NUP85-RELATED"/>
    <property type="match status" value="1"/>
</dbReference>
<dbReference type="InterPro" id="IPR022085">
    <property type="entry name" value="OpdG"/>
</dbReference>